<dbReference type="InterPro" id="IPR017853">
    <property type="entry name" value="GH"/>
</dbReference>
<dbReference type="CDD" id="cd11338">
    <property type="entry name" value="AmyAc_CMD"/>
    <property type="match status" value="1"/>
</dbReference>
<keyword evidence="6" id="KW-1185">Reference proteome</keyword>
<dbReference type="Pfam" id="PF00128">
    <property type="entry name" value="Alpha-amylase"/>
    <property type="match status" value="1"/>
</dbReference>
<evidence type="ECO:0000259" key="4">
    <source>
        <dbReference type="SMART" id="SM00642"/>
    </source>
</evidence>
<dbReference type="SUPFAM" id="SSF51445">
    <property type="entry name" value="(Trans)glycosidases"/>
    <property type="match status" value="1"/>
</dbReference>
<evidence type="ECO:0000256" key="2">
    <source>
        <dbReference type="ARBA" id="ARBA00022801"/>
    </source>
</evidence>
<keyword evidence="2 5" id="KW-0378">Hydrolase</keyword>
<proteinExistence type="inferred from homology"/>
<dbReference type="SMART" id="SM00642">
    <property type="entry name" value="Aamy"/>
    <property type="match status" value="1"/>
</dbReference>
<dbReference type="Gene3D" id="3.90.400.10">
    <property type="entry name" value="Oligo-1,6-glucosidase, Domain 2"/>
    <property type="match status" value="1"/>
</dbReference>
<dbReference type="SUPFAM" id="SSF81296">
    <property type="entry name" value="E set domains"/>
    <property type="match status" value="1"/>
</dbReference>
<dbReference type="PANTHER" id="PTHR10357">
    <property type="entry name" value="ALPHA-AMYLASE FAMILY MEMBER"/>
    <property type="match status" value="1"/>
</dbReference>
<dbReference type="InterPro" id="IPR013783">
    <property type="entry name" value="Ig-like_fold"/>
</dbReference>
<dbReference type="Proteomes" id="UP001652409">
    <property type="component" value="Unassembled WGS sequence"/>
</dbReference>
<evidence type="ECO:0000313" key="5">
    <source>
        <dbReference type="EMBL" id="MCU6764161.1"/>
    </source>
</evidence>
<dbReference type="InterPro" id="IPR006047">
    <property type="entry name" value="GH13_cat_dom"/>
</dbReference>
<gene>
    <name evidence="5" type="ORF">OCV61_01900</name>
</gene>
<organism evidence="5 6">
    <name type="scientific">Blautia ammoniilytica</name>
    <dbReference type="NCBI Taxonomy" id="2981782"/>
    <lineage>
        <taxon>Bacteria</taxon>
        <taxon>Bacillati</taxon>
        <taxon>Bacillota</taxon>
        <taxon>Clostridia</taxon>
        <taxon>Lachnospirales</taxon>
        <taxon>Lachnospiraceae</taxon>
        <taxon>Blautia</taxon>
    </lineage>
</organism>
<evidence type="ECO:0000256" key="3">
    <source>
        <dbReference type="ARBA" id="ARBA00023295"/>
    </source>
</evidence>
<dbReference type="Pfam" id="PF02903">
    <property type="entry name" value="Alpha-amylase_N"/>
    <property type="match status" value="1"/>
</dbReference>
<dbReference type="PANTHER" id="PTHR10357:SF210">
    <property type="entry name" value="MALTODEXTRIN GLUCOSIDASE"/>
    <property type="match status" value="1"/>
</dbReference>
<dbReference type="InterPro" id="IPR013780">
    <property type="entry name" value="Glyco_hydro_b"/>
</dbReference>
<dbReference type="Gene3D" id="2.60.40.10">
    <property type="entry name" value="Immunoglobulins"/>
    <property type="match status" value="1"/>
</dbReference>
<dbReference type="InterPro" id="IPR045857">
    <property type="entry name" value="O16G_dom_2"/>
</dbReference>
<accession>A0ABT2TR43</accession>
<dbReference type="InterPro" id="IPR014756">
    <property type="entry name" value="Ig_E-set"/>
</dbReference>
<dbReference type="EMBL" id="JAOQJL010000003">
    <property type="protein sequence ID" value="MCU6764161.1"/>
    <property type="molecule type" value="Genomic_DNA"/>
</dbReference>
<dbReference type="RefSeq" id="WP_158420386.1">
    <property type="nucleotide sequence ID" value="NZ_JAOQJL010000003.1"/>
</dbReference>
<sequence>MNIPAVQHHAGYPDVYLASRKRLVVTIHAAAGDIKTCELLVFPRTAPEKISSYPMQRVIRDEVRDHFTAEVITTDTLRYLKYYFRLIDNTGKLYFQNAWDTSENEPRDGFYEFLYANETNVLKIPEWAKGVIYYQIFPERFADGNPSNNPPGCQEWGTAPNRENYMGGDLAGILEKLEYLDSLGVECLYLTPIFKGDFNHKYATTDYLEIDPSFGSKETFRELVETCHKYGLKIILDGVFNHCGIHFAPFQDVIEKQELSRYCNWFYIKRFPVEVSETDADYECVGDYGYMPKLNTANPEVQSYIYNVMAFWLNEYHIDGWRLDVADEIDPSLWARIRYRIKSAYPDCLLLGETWGDGFSLLDGKSVDSIMNYVFRDSVRDFFARGSIDAKMFNHRICQMRSHYPEEIRQALFQPLDSHDTERFLWNCKGDIRRLKLAALFQMCFPGAPSIYYGDEIGLNGDNDPDCRRCMEWEKEKQNTEVLSFYKKIISIRKSYSCLRTGNIIPLVCKKMIYGYLCQSENQQIYVLMNGTEEEYEVRLPVLEIARYKNLLTGESYEAEKLVNTKYFNEDMIPCRGSIKLSLKAFEGIVLKTGGMKDEKKQ</sequence>
<dbReference type="Gene3D" id="2.60.40.1180">
    <property type="entry name" value="Golgi alpha-mannosidase II"/>
    <property type="match status" value="1"/>
</dbReference>
<protein>
    <submittedName>
        <fullName evidence="5">Glycoside hydrolase family 13 protein</fullName>
    </submittedName>
</protein>
<dbReference type="GO" id="GO:0016787">
    <property type="term" value="F:hydrolase activity"/>
    <property type="evidence" value="ECO:0007669"/>
    <property type="project" value="UniProtKB-KW"/>
</dbReference>
<dbReference type="Gene3D" id="3.20.20.80">
    <property type="entry name" value="Glycosidases"/>
    <property type="match status" value="1"/>
</dbReference>
<comment type="caution">
    <text evidence="5">The sequence shown here is derived from an EMBL/GenBank/DDBJ whole genome shotgun (WGS) entry which is preliminary data.</text>
</comment>
<dbReference type="CDD" id="cd02857">
    <property type="entry name" value="E_set_CDase_PDE_N"/>
    <property type="match status" value="1"/>
</dbReference>
<comment type="similarity">
    <text evidence="1">Belongs to the glycosyl hydrolase 13 family.</text>
</comment>
<feature type="domain" description="Glycosyl hydrolase family 13 catalytic" evidence="4">
    <location>
        <begin position="135"/>
        <end position="493"/>
    </location>
</feature>
<keyword evidence="3" id="KW-0326">Glycosidase</keyword>
<evidence type="ECO:0000256" key="1">
    <source>
        <dbReference type="ARBA" id="ARBA00008061"/>
    </source>
</evidence>
<name>A0ABT2TR43_9FIRM</name>
<dbReference type="SUPFAM" id="SSF51011">
    <property type="entry name" value="Glycosyl hydrolase domain"/>
    <property type="match status" value="1"/>
</dbReference>
<evidence type="ECO:0000313" key="6">
    <source>
        <dbReference type="Proteomes" id="UP001652409"/>
    </source>
</evidence>
<reference evidence="5 6" key="1">
    <citation type="journal article" date="2021" name="ISME Commun">
        <title>Automated analysis of genomic sequences facilitates high-throughput and comprehensive description of bacteria.</title>
        <authorList>
            <person name="Hitch T.C.A."/>
        </authorList>
    </citation>
    <scope>NUCLEOTIDE SEQUENCE [LARGE SCALE GENOMIC DNA]</scope>
    <source>
        <strain evidence="5 6">Sanger_23</strain>
    </source>
</reference>
<dbReference type="InterPro" id="IPR004185">
    <property type="entry name" value="Glyco_hydro_13_lg-like_dom"/>
</dbReference>